<feature type="compositionally biased region" description="Basic residues" evidence="5">
    <location>
        <begin position="54"/>
        <end position="63"/>
    </location>
</feature>
<organism evidence="9">
    <name type="scientific">Micromonas pusilla</name>
    <name type="common">Picoplanktonic green alga</name>
    <name type="synonym">Chromulina pusilla</name>
    <dbReference type="NCBI Taxonomy" id="38833"/>
    <lineage>
        <taxon>Eukaryota</taxon>
        <taxon>Viridiplantae</taxon>
        <taxon>Chlorophyta</taxon>
        <taxon>Mamiellophyceae</taxon>
        <taxon>Mamiellales</taxon>
        <taxon>Mamiellaceae</taxon>
        <taxon>Micromonas</taxon>
    </lineage>
</organism>
<keyword evidence="1" id="KW-0479">Metal-binding</keyword>
<dbReference type="SUPFAM" id="SSF144232">
    <property type="entry name" value="HIT/MYND zinc finger-like"/>
    <property type="match status" value="1"/>
</dbReference>
<feature type="compositionally biased region" description="Acidic residues" evidence="5">
    <location>
        <begin position="14"/>
        <end position="27"/>
    </location>
</feature>
<keyword evidence="2 4" id="KW-0863">Zinc-finger</keyword>
<dbReference type="Pfam" id="PF00581">
    <property type="entry name" value="Rhodanese"/>
    <property type="match status" value="1"/>
</dbReference>
<evidence type="ECO:0000259" key="7">
    <source>
        <dbReference type="PROSITE" id="PS50206"/>
    </source>
</evidence>
<dbReference type="SMART" id="SM00450">
    <property type="entry name" value="RHOD"/>
    <property type="match status" value="1"/>
</dbReference>
<keyword evidence="6" id="KW-0472">Membrane</keyword>
<proteinExistence type="predicted"/>
<dbReference type="EMBL" id="HBEN01004388">
    <property type="protein sequence ID" value="CAD8435391.1"/>
    <property type="molecule type" value="Transcribed_RNA"/>
</dbReference>
<keyword evidence="6" id="KW-0812">Transmembrane</keyword>
<dbReference type="InterPro" id="IPR036873">
    <property type="entry name" value="Rhodanese-like_dom_sf"/>
</dbReference>
<gene>
    <name evidence="9" type="ORF">MSP1401_LOCUS3562</name>
</gene>
<feature type="region of interest" description="Disordered" evidence="5">
    <location>
        <begin position="210"/>
        <end position="247"/>
    </location>
</feature>
<evidence type="ECO:0000256" key="2">
    <source>
        <dbReference type="ARBA" id="ARBA00022771"/>
    </source>
</evidence>
<feature type="region of interest" description="Disordered" evidence="5">
    <location>
        <begin position="1"/>
        <end position="85"/>
    </location>
</feature>
<evidence type="ECO:0000256" key="3">
    <source>
        <dbReference type="ARBA" id="ARBA00022833"/>
    </source>
</evidence>
<dbReference type="InterPro" id="IPR002893">
    <property type="entry name" value="Znf_MYND"/>
</dbReference>
<name>A0A7S0CXZ0_MICPS</name>
<reference evidence="9" key="1">
    <citation type="submission" date="2021-01" db="EMBL/GenBank/DDBJ databases">
        <authorList>
            <person name="Corre E."/>
            <person name="Pelletier E."/>
            <person name="Niang G."/>
            <person name="Scheremetjew M."/>
            <person name="Finn R."/>
            <person name="Kale V."/>
            <person name="Holt S."/>
            <person name="Cochrane G."/>
            <person name="Meng A."/>
            <person name="Brown T."/>
            <person name="Cohen L."/>
        </authorList>
    </citation>
    <scope>NUCLEOTIDE SEQUENCE</scope>
    <source>
        <strain evidence="9">CCAC1681</strain>
    </source>
</reference>
<feature type="compositionally biased region" description="Low complexity" evidence="5">
    <location>
        <begin position="232"/>
        <end position="247"/>
    </location>
</feature>
<feature type="compositionally biased region" description="Basic and acidic residues" evidence="5">
    <location>
        <begin position="1"/>
        <end position="13"/>
    </location>
</feature>
<feature type="compositionally biased region" description="Acidic residues" evidence="5">
    <location>
        <begin position="35"/>
        <end position="44"/>
    </location>
</feature>
<feature type="transmembrane region" description="Helical" evidence="6">
    <location>
        <begin position="88"/>
        <end position="108"/>
    </location>
</feature>
<evidence type="ECO:0000259" key="8">
    <source>
        <dbReference type="PROSITE" id="PS50865"/>
    </source>
</evidence>
<keyword evidence="3" id="KW-0862">Zinc</keyword>
<dbReference type="GO" id="GO:0008270">
    <property type="term" value="F:zinc ion binding"/>
    <property type="evidence" value="ECO:0007669"/>
    <property type="project" value="UniProtKB-KW"/>
</dbReference>
<dbReference type="Gene3D" id="6.10.140.2220">
    <property type="match status" value="1"/>
</dbReference>
<feature type="domain" description="Rhodanese" evidence="7">
    <location>
        <begin position="338"/>
        <end position="463"/>
    </location>
</feature>
<keyword evidence="6" id="KW-1133">Transmembrane helix</keyword>
<dbReference type="SUPFAM" id="SSF52821">
    <property type="entry name" value="Rhodanese/Cell cycle control phosphatase"/>
    <property type="match status" value="1"/>
</dbReference>
<feature type="domain" description="MYND-type" evidence="8">
    <location>
        <begin position="164"/>
        <end position="217"/>
    </location>
</feature>
<dbReference type="AlphaFoldDB" id="A0A7S0CXZ0"/>
<evidence type="ECO:0008006" key="10">
    <source>
        <dbReference type="Google" id="ProtNLM"/>
    </source>
</evidence>
<dbReference type="PROSITE" id="PS50865">
    <property type="entry name" value="ZF_MYND_2"/>
    <property type="match status" value="1"/>
</dbReference>
<evidence type="ECO:0000313" key="9">
    <source>
        <dbReference type="EMBL" id="CAD8435391.1"/>
    </source>
</evidence>
<protein>
    <recommendedName>
        <fullName evidence="10">MYND-type domain-containing protein</fullName>
    </recommendedName>
</protein>
<sequence>MSSTRAREARDAAEVDDLDDLSDEELDALLAAEYSAEEEEEEEVPVPRSETAKKASKASKKTSTKAAANAPDARSKRNTADGPPTSTALVMLAVSAFSAVVVFAMRAARRKRSPAPKRVDTPAPTLAVDGERVSAQKNNVAPARLAAAKKKPVPGPGPAAARRCANCGATRPKAKASATSGAAEAPAKLLRCGGCRATYYCSSECQRQHRPVHKKDCVPPPGKTTEAEKKSAAPAASAATPETAANDDAAAAAARNVARYRGDGGAPFATDEKLASVQSRGEGVRTTPPVDSFDDGLSSRVLSTFAPLDAAAKPPLHARAEADGRVTPSSLLAATRALGDAAVVLDVRPKHLSDAARLRGALAIPLRELDGRLGEVWRAVDRARDAATAAEAEAARRLRVEAMAPRSVTASPLKPDARVFVMCSKGNQSQLAAAYLRAAGVPVAGDVLGGYEKWREDVDPSFPKLV</sequence>
<evidence type="ECO:0000256" key="6">
    <source>
        <dbReference type="SAM" id="Phobius"/>
    </source>
</evidence>
<dbReference type="Gene3D" id="3.40.250.10">
    <property type="entry name" value="Rhodanese-like domain"/>
    <property type="match status" value="1"/>
</dbReference>
<dbReference type="PROSITE" id="PS50206">
    <property type="entry name" value="RHODANESE_3"/>
    <property type="match status" value="1"/>
</dbReference>
<evidence type="ECO:0000256" key="1">
    <source>
        <dbReference type="ARBA" id="ARBA00022723"/>
    </source>
</evidence>
<evidence type="ECO:0000256" key="5">
    <source>
        <dbReference type="SAM" id="MobiDB-lite"/>
    </source>
</evidence>
<accession>A0A7S0CXZ0</accession>
<dbReference type="Pfam" id="PF01753">
    <property type="entry name" value="zf-MYND"/>
    <property type="match status" value="1"/>
</dbReference>
<dbReference type="InterPro" id="IPR001763">
    <property type="entry name" value="Rhodanese-like_dom"/>
</dbReference>
<evidence type="ECO:0000256" key="4">
    <source>
        <dbReference type="PROSITE-ProRule" id="PRU00134"/>
    </source>
</evidence>